<dbReference type="PANTHER" id="PTHR30055">
    <property type="entry name" value="HTH-TYPE TRANSCRIPTIONAL REGULATOR RUTR"/>
    <property type="match status" value="1"/>
</dbReference>
<dbReference type="InterPro" id="IPR023772">
    <property type="entry name" value="DNA-bd_HTH_TetR-type_CS"/>
</dbReference>
<dbReference type="GO" id="GO:0000976">
    <property type="term" value="F:transcription cis-regulatory region binding"/>
    <property type="evidence" value="ECO:0007669"/>
    <property type="project" value="TreeGrafter"/>
</dbReference>
<dbReference type="RefSeq" id="WP_124696907.1">
    <property type="nucleotide sequence ID" value="NZ_JBHUFE010000026.1"/>
</dbReference>
<gene>
    <name evidence="6" type="ORF">EH198_18030</name>
</gene>
<reference evidence="6 7" key="1">
    <citation type="submission" date="2018-11" db="EMBL/GenBank/DDBJ databases">
        <title>Genome sequence of strain 7197.</title>
        <authorList>
            <person name="Gao J."/>
            <person name="Sun J."/>
        </authorList>
    </citation>
    <scope>NUCLEOTIDE SEQUENCE [LARGE SCALE GENOMIC DNA]</scope>
    <source>
        <strain evidence="6 7">7197</strain>
    </source>
</reference>
<dbReference type="EMBL" id="RQPI01000012">
    <property type="protein sequence ID" value="RQW09673.1"/>
    <property type="molecule type" value="Genomic_DNA"/>
</dbReference>
<dbReference type="GO" id="GO:0003700">
    <property type="term" value="F:DNA-binding transcription factor activity"/>
    <property type="evidence" value="ECO:0007669"/>
    <property type="project" value="TreeGrafter"/>
</dbReference>
<accession>A0A3N9P0H7</accession>
<keyword evidence="3" id="KW-0804">Transcription</keyword>
<keyword evidence="2 4" id="KW-0238">DNA-binding</keyword>
<dbReference type="AlphaFoldDB" id="A0A3N9P0H7"/>
<dbReference type="PROSITE" id="PS50977">
    <property type="entry name" value="HTH_TETR_2"/>
    <property type="match status" value="1"/>
</dbReference>
<dbReference type="SUPFAM" id="SSF46689">
    <property type="entry name" value="Homeodomain-like"/>
    <property type="match status" value="1"/>
</dbReference>
<feature type="domain" description="HTH tetR-type" evidence="5">
    <location>
        <begin position="5"/>
        <end position="65"/>
    </location>
</feature>
<dbReference type="Gene3D" id="1.10.357.10">
    <property type="entry name" value="Tetracycline Repressor, domain 2"/>
    <property type="match status" value="1"/>
</dbReference>
<sequence>MSKSTSTKEKIIEAAYKILAERGLHSSSIKDIASEAGVAPGLIHYYFASKEELFITVIELKLQKYRELRQNLSLTAEPSNLLPASVRLLRDRVKSDPNWYRLRYEFYSEGLKNPEITERVATFLEVSRNGTSEIIEEITGNSSEAKMISAILLSCMDGLALQKIMNPDFDIDGAYDLLMRMALYVSEK</sequence>
<evidence type="ECO:0000256" key="1">
    <source>
        <dbReference type="ARBA" id="ARBA00023015"/>
    </source>
</evidence>
<dbReference type="OrthoDB" id="9780939at2"/>
<evidence type="ECO:0000256" key="2">
    <source>
        <dbReference type="ARBA" id="ARBA00023125"/>
    </source>
</evidence>
<dbReference type="PRINTS" id="PR00455">
    <property type="entry name" value="HTHTETR"/>
</dbReference>
<keyword evidence="1" id="KW-0805">Transcription regulation</keyword>
<organism evidence="6 7">
    <name type="scientific">Paenibacillus rhizophilus</name>
    <dbReference type="NCBI Taxonomy" id="1850366"/>
    <lineage>
        <taxon>Bacteria</taxon>
        <taxon>Bacillati</taxon>
        <taxon>Bacillota</taxon>
        <taxon>Bacilli</taxon>
        <taxon>Bacillales</taxon>
        <taxon>Paenibacillaceae</taxon>
        <taxon>Paenibacillus</taxon>
    </lineage>
</organism>
<dbReference type="InterPro" id="IPR009057">
    <property type="entry name" value="Homeodomain-like_sf"/>
</dbReference>
<dbReference type="SUPFAM" id="SSF48498">
    <property type="entry name" value="Tetracyclin repressor-like, C-terminal domain"/>
    <property type="match status" value="1"/>
</dbReference>
<evidence type="ECO:0000259" key="5">
    <source>
        <dbReference type="PROSITE" id="PS50977"/>
    </source>
</evidence>
<dbReference type="Pfam" id="PF00440">
    <property type="entry name" value="TetR_N"/>
    <property type="match status" value="1"/>
</dbReference>
<dbReference type="Gene3D" id="1.10.10.60">
    <property type="entry name" value="Homeodomain-like"/>
    <property type="match status" value="1"/>
</dbReference>
<evidence type="ECO:0000256" key="3">
    <source>
        <dbReference type="ARBA" id="ARBA00023163"/>
    </source>
</evidence>
<evidence type="ECO:0000313" key="6">
    <source>
        <dbReference type="EMBL" id="RQW09673.1"/>
    </source>
</evidence>
<dbReference type="InterPro" id="IPR050109">
    <property type="entry name" value="HTH-type_TetR-like_transc_reg"/>
</dbReference>
<evidence type="ECO:0000313" key="7">
    <source>
        <dbReference type="Proteomes" id="UP000282529"/>
    </source>
</evidence>
<evidence type="ECO:0000256" key="4">
    <source>
        <dbReference type="PROSITE-ProRule" id="PRU00335"/>
    </source>
</evidence>
<protein>
    <submittedName>
        <fullName evidence="6">TetR/AcrR family transcriptional regulator</fullName>
    </submittedName>
</protein>
<dbReference type="InterPro" id="IPR036271">
    <property type="entry name" value="Tet_transcr_reg_TetR-rel_C_sf"/>
</dbReference>
<proteinExistence type="predicted"/>
<dbReference type="Proteomes" id="UP000282529">
    <property type="component" value="Unassembled WGS sequence"/>
</dbReference>
<dbReference type="InterPro" id="IPR001647">
    <property type="entry name" value="HTH_TetR"/>
</dbReference>
<comment type="caution">
    <text evidence="6">The sequence shown here is derived from an EMBL/GenBank/DDBJ whole genome shotgun (WGS) entry which is preliminary data.</text>
</comment>
<keyword evidence="7" id="KW-1185">Reference proteome</keyword>
<feature type="DNA-binding region" description="H-T-H motif" evidence="4">
    <location>
        <begin position="28"/>
        <end position="47"/>
    </location>
</feature>
<dbReference type="PROSITE" id="PS01081">
    <property type="entry name" value="HTH_TETR_1"/>
    <property type="match status" value="1"/>
</dbReference>
<name>A0A3N9P0H7_9BACL</name>
<dbReference type="PANTHER" id="PTHR30055:SF234">
    <property type="entry name" value="HTH-TYPE TRANSCRIPTIONAL REGULATOR BETI"/>
    <property type="match status" value="1"/>
</dbReference>